<reference evidence="11 12" key="1">
    <citation type="submission" date="2016-10" db="EMBL/GenBank/DDBJ databases">
        <authorList>
            <person name="Varghese N."/>
            <person name="Submissions S."/>
        </authorList>
    </citation>
    <scope>NUCLEOTIDE SEQUENCE [LARGE SCALE GENOMIC DNA]</scope>
    <source>
        <strain evidence="11 12">WCP15</strain>
    </source>
</reference>
<dbReference type="InterPro" id="IPR006047">
    <property type="entry name" value="GH13_cat_dom"/>
</dbReference>
<dbReference type="InterPro" id="IPR045857">
    <property type="entry name" value="O16G_dom_2"/>
</dbReference>
<dbReference type="SUPFAM" id="SSF51011">
    <property type="entry name" value="Glycosyl hydrolase domain"/>
    <property type="match status" value="1"/>
</dbReference>
<dbReference type="Proteomes" id="UP000199135">
    <property type="component" value="Unassembled WGS sequence"/>
</dbReference>
<evidence type="ECO:0000256" key="9">
    <source>
        <dbReference type="ARBA" id="ARBA00031501"/>
    </source>
</evidence>
<dbReference type="CDD" id="cd11338">
    <property type="entry name" value="AmyAc_CMD"/>
    <property type="match status" value="1"/>
</dbReference>
<dbReference type="EMBL" id="FNWT01000003">
    <property type="protein sequence ID" value="SEH47204.1"/>
    <property type="molecule type" value="Genomic_DNA"/>
</dbReference>
<evidence type="ECO:0000256" key="1">
    <source>
        <dbReference type="ARBA" id="ARBA00000439"/>
    </source>
</evidence>
<comment type="similarity">
    <text evidence="2">Belongs to the disproportionating enzyme family.</text>
</comment>
<keyword evidence="12" id="KW-1185">Reference proteome</keyword>
<organism evidence="11 12">
    <name type="scientific">Parafannyhessea umbonata</name>
    <dbReference type="NCBI Taxonomy" id="604330"/>
    <lineage>
        <taxon>Bacteria</taxon>
        <taxon>Bacillati</taxon>
        <taxon>Actinomycetota</taxon>
        <taxon>Coriobacteriia</taxon>
        <taxon>Coriobacteriales</taxon>
        <taxon>Atopobiaceae</taxon>
        <taxon>Parafannyhessea</taxon>
    </lineage>
</organism>
<dbReference type="InterPro" id="IPR017853">
    <property type="entry name" value="GH"/>
</dbReference>
<dbReference type="Gene3D" id="3.20.20.80">
    <property type="entry name" value="Glycosidases"/>
    <property type="match status" value="3"/>
</dbReference>
<dbReference type="PANTHER" id="PTHR32438">
    <property type="entry name" value="4-ALPHA-GLUCANOTRANSFERASE DPE1, CHLOROPLASTIC/AMYLOPLASTIC"/>
    <property type="match status" value="1"/>
</dbReference>
<evidence type="ECO:0000256" key="6">
    <source>
        <dbReference type="ARBA" id="ARBA00022679"/>
    </source>
</evidence>
<evidence type="ECO:0000256" key="2">
    <source>
        <dbReference type="ARBA" id="ARBA00005684"/>
    </source>
</evidence>
<evidence type="ECO:0000313" key="11">
    <source>
        <dbReference type="EMBL" id="SEH47204.1"/>
    </source>
</evidence>
<dbReference type="Gene3D" id="3.90.400.10">
    <property type="entry name" value="Oligo-1,6-glucosidase, Domain 2"/>
    <property type="match status" value="1"/>
</dbReference>
<dbReference type="InterPro" id="IPR003385">
    <property type="entry name" value="Glyco_hydro_77"/>
</dbReference>
<evidence type="ECO:0000256" key="5">
    <source>
        <dbReference type="ARBA" id="ARBA00022676"/>
    </source>
</evidence>
<dbReference type="EC" id="2.4.1.25" evidence="3"/>
<evidence type="ECO:0000256" key="8">
    <source>
        <dbReference type="ARBA" id="ARBA00031423"/>
    </source>
</evidence>
<evidence type="ECO:0000256" key="7">
    <source>
        <dbReference type="ARBA" id="ARBA00023277"/>
    </source>
</evidence>
<sequence length="1104" mass="125182">MRAKHVTSDRQYRDPFGAVQVGGAVLIRIDVWDDPNVQVKLRLWVDGRGEELLDMAFVGQGEDAGPDTPMRFEASFSPSKPEIVWYSFQIIASDGSVWRYGAAADHSCGEGEFAFGEPPSFQLTVYEHTREVLPEWYKNGIVYQVFPDRFARDDNWEDRARTALEKPRKGPARRLVDDWATYPHYERTAEGRIAAWDFYGGSLDGVRQKLPYLESLGVTAVYLNPIFEAASNHRYDTADYLRIDPMLGDEKAFSRLCDEAARHGISIILDGVFNHVGSDSLYFDKYGNYGGIGAMGNEHSPYRSWFHFRDDGSYASWWGVDDLPETNEDSPEFQDLICARDGVVRKWLRLGARGWRLDVADELTDEFIVDIKASALAEKSDAVVIGEVWEDASNKRAYGKLREYFLGRELDGTMNYPLRHALEFFLTNRSTAADLAEELESLYENYPPEAFYSELNLLGSHDRMRLFTVLGGAPLPGDMTDEQCYHYRLDDSHRGLAISRLWVAALIQMTMPGVPCVYYGDEAGLEGYDDPYCRASFPWGHENRDCLATYRNAIAVRKSLPVFVDGDFEPFSINDDVFGFWRRKGDVKVCVLANASLANQYNVRVPQVTTRVDDIVSGRPPRVADGEVEVFLWPLGTSVLYFHEPERLQAPMQRGMGVLAHITSIPNLDNPGKPGTLGEPARKFIDYLYRGGQTYWQMLPVNPTDEYGSPYAGLSAFAGNTDLMWGLEQGNATLSTKFEGTPELRRFVEDNEDWLIPYAVFRSIKSKLGEKPWQEWPEEYRTYDSALARDPELSHAVNREVELQYMFMQQWNEMRGYARERGVKIIGDMPMYVSADSADVWAHPELFYLDQNGYPAEVAGCPPDSFAQEGQLWGNPTYNWRHMKETGYQWWMRRLERAFSLYDYVRLDHFLGFSSYYRIPGGASAKEGAWFFGPGLDLFQRAYKKFGPLPVIAEDLGTITPAVRALVSTTGFPGMDVVQFFDGDVREGYEPKPDKLVYTSTHDTQTLLGWARERFGLFSDDGETALLARDLATKIARSCLASEADVVMLALQDVLMLGDEARMNVPGVAEGNWSWRADYDDVAASTNMLDELARESGRWRSAGD</sequence>
<dbReference type="Pfam" id="PF02446">
    <property type="entry name" value="Glyco_hydro_77"/>
    <property type="match status" value="2"/>
</dbReference>
<proteinExistence type="inferred from homology"/>
<comment type="catalytic activity">
    <reaction evidence="1">
        <text>Transfers a segment of a (1-&gt;4)-alpha-D-glucan to a new position in an acceptor, which may be glucose or a (1-&gt;4)-alpha-D-glucan.</text>
        <dbReference type="EC" id="2.4.1.25"/>
    </reaction>
</comment>
<gene>
    <name evidence="11" type="ORF">SAMN05216447_10344</name>
</gene>
<protein>
    <recommendedName>
        <fullName evidence="4">4-alpha-glucanotransferase</fullName>
        <ecNumber evidence="3">2.4.1.25</ecNumber>
    </recommendedName>
    <alternativeName>
        <fullName evidence="8">Amylomaltase</fullName>
    </alternativeName>
    <alternativeName>
        <fullName evidence="9">Disproportionating enzyme</fullName>
    </alternativeName>
</protein>
<evidence type="ECO:0000256" key="4">
    <source>
        <dbReference type="ARBA" id="ARBA00020295"/>
    </source>
</evidence>
<comment type="caution">
    <text evidence="11">The sequence shown here is derived from an EMBL/GenBank/DDBJ whole genome shotgun (WGS) entry which is preliminary data.</text>
</comment>
<dbReference type="Gene3D" id="2.60.40.10">
    <property type="entry name" value="Immunoglobulins"/>
    <property type="match status" value="1"/>
</dbReference>
<dbReference type="SUPFAM" id="SSF51445">
    <property type="entry name" value="(Trans)glycosidases"/>
    <property type="match status" value="2"/>
</dbReference>
<feature type="domain" description="Glycosyl hydrolase family 13 catalytic" evidence="10">
    <location>
        <begin position="144"/>
        <end position="557"/>
    </location>
</feature>
<keyword evidence="6" id="KW-0808">Transferase</keyword>
<keyword evidence="5" id="KW-0328">Glycosyltransferase</keyword>
<evidence type="ECO:0000259" key="10">
    <source>
        <dbReference type="SMART" id="SM00642"/>
    </source>
</evidence>
<dbReference type="InterPro" id="IPR013783">
    <property type="entry name" value="Ig-like_fold"/>
</dbReference>
<evidence type="ECO:0000313" key="12">
    <source>
        <dbReference type="Proteomes" id="UP000199135"/>
    </source>
</evidence>
<name>A0A1H6ILJ7_9ACTN</name>
<dbReference type="RefSeq" id="WP_090991441.1">
    <property type="nucleotide sequence ID" value="NZ_FNWT01000003.1"/>
</dbReference>
<keyword evidence="7" id="KW-0119">Carbohydrate metabolism</keyword>
<dbReference type="SMART" id="SM00642">
    <property type="entry name" value="Aamy"/>
    <property type="match status" value="1"/>
</dbReference>
<evidence type="ECO:0000256" key="3">
    <source>
        <dbReference type="ARBA" id="ARBA00012560"/>
    </source>
</evidence>
<dbReference type="PANTHER" id="PTHR32438:SF5">
    <property type="entry name" value="4-ALPHA-GLUCANOTRANSFERASE DPE1, CHLOROPLASTIC_AMYLOPLASTIC"/>
    <property type="match status" value="1"/>
</dbReference>
<dbReference type="Pfam" id="PF00128">
    <property type="entry name" value="Alpha-amylase"/>
    <property type="match status" value="1"/>
</dbReference>
<accession>A0A1H6ILJ7</accession>